<keyword evidence="2" id="KW-1185">Reference proteome</keyword>
<name>A0AC61S0G1_9FIRM</name>
<comment type="caution">
    <text evidence="1">The sequence shown here is derived from an EMBL/GenBank/DDBJ whole genome shotgun (WGS) entry which is preliminary data.</text>
</comment>
<proteinExistence type="predicted"/>
<organism evidence="1 2">
    <name type="scientific">Petralouisia muris</name>
    <dbReference type="NCBI Taxonomy" id="3032872"/>
    <lineage>
        <taxon>Bacteria</taxon>
        <taxon>Bacillati</taxon>
        <taxon>Bacillota</taxon>
        <taxon>Clostridia</taxon>
        <taxon>Lachnospirales</taxon>
        <taxon>Lachnospiraceae</taxon>
        <taxon>Petralouisia</taxon>
    </lineage>
</organism>
<dbReference type="EMBL" id="SRYA01000004">
    <property type="protein sequence ID" value="TGY97839.1"/>
    <property type="molecule type" value="Genomic_DNA"/>
</dbReference>
<accession>A0AC61S0G1</accession>
<evidence type="ECO:0000313" key="2">
    <source>
        <dbReference type="Proteomes" id="UP000304953"/>
    </source>
</evidence>
<protein>
    <submittedName>
        <fullName evidence="1">GntR family transcriptional regulator</fullName>
    </submittedName>
</protein>
<gene>
    <name evidence="1" type="ORF">E5329_03030</name>
</gene>
<reference evidence="1" key="1">
    <citation type="submission" date="2019-04" db="EMBL/GenBank/DDBJ databases">
        <title>Microbes associate with the intestines of laboratory mice.</title>
        <authorList>
            <person name="Navarre W."/>
            <person name="Wong E."/>
            <person name="Huang K."/>
            <person name="Tropini C."/>
            <person name="Ng K."/>
            <person name="Yu B."/>
        </authorList>
    </citation>
    <scope>NUCLEOTIDE SEQUENCE</scope>
    <source>
        <strain evidence="1">NM01_1-7b</strain>
    </source>
</reference>
<sequence length="364" mass="41127">MGKTIMYEQIYSDLLNKIRRGVFAPGDKLPSEKELSEEYGVSRITSKRALDMLAENQYITRSRGKGSFVTGNQSDAFTRNVFSKEETILKRPLIGIVFDTFGSDFGSGLLRSIELECRKKGYDMLFRCSYGNIEEENEAIRRALLLGAQGLILMCAQGEVYNSMILQLVVDKFPMVLIDRQMKGIPIPCVKTDNYSASKKLTQILISRGHKKICFVSHSFSNTSTINERHNGFVDGIMEHEDVNGVIDEIKCYDPASEDTVREKIHFDPSEIMKVIQKNADCTAFLIVEFQMGALFGRALKSMNLKKEIAVFDCLSEAYMDEYDFVYVKQNENSMGIQAVQALCAVMEGEAVEDVINIPYNIMM</sequence>
<dbReference type="Proteomes" id="UP000304953">
    <property type="component" value="Unassembled WGS sequence"/>
</dbReference>
<evidence type="ECO:0000313" key="1">
    <source>
        <dbReference type="EMBL" id="TGY97839.1"/>
    </source>
</evidence>